<dbReference type="Gene3D" id="3.40.50.200">
    <property type="entry name" value="Peptidase S8/S53 domain"/>
    <property type="match status" value="1"/>
</dbReference>
<dbReference type="Gene3D" id="2.60.40.1710">
    <property type="entry name" value="Subtilisin-like superfamily"/>
    <property type="match status" value="1"/>
</dbReference>
<dbReference type="Pfam" id="PF02225">
    <property type="entry name" value="PA"/>
    <property type="match status" value="1"/>
</dbReference>
<dbReference type="CDD" id="cd07489">
    <property type="entry name" value="Peptidases_S8_5"/>
    <property type="match status" value="1"/>
</dbReference>
<dbReference type="SUPFAM" id="SSF52025">
    <property type="entry name" value="PA domain"/>
    <property type="match status" value="1"/>
</dbReference>
<dbReference type="PROSITE" id="PS51892">
    <property type="entry name" value="SUBTILASE"/>
    <property type="match status" value="1"/>
</dbReference>
<evidence type="ECO:0000313" key="14">
    <source>
        <dbReference type="EMBL" id="KAG1313050.1"/>
    </source>
</evidence>
<evidence type="ECO:0000256" key="2">
    <source>
        <dbReference type="ARBA" id="ARBA00022512"/>
    </source>
</evidence>
<dbReference type="InterPro" id="IPR036852">
    <property type="entry name" value="Peptidase_S8/S53_dom_sf"/>
</dbReference>
<evidence type="ECO:0000256" key="6">
    <source>
        <dbReference type="ARBA" id="ARBA00022801"/>
    </source>
</evidence>
<dbReference type="SUPFAM" id="SSF52743">
    <property type="entry name" value="Subtilisin-like"/>
    <property type="match status" value="1"/>
</dbReference>
<proteinExistence type="inferred from homology"/>
<dbReference type="GO" id="GO:0004252">
    <property type="term" value="F:serine-type endopeptidase activity"/>
    <property type="evidence" value="ECO:0007669"/>
    <property type="project" value="UniProtKB-UniRule"/>
</dbReference>
<feature type="active site" description="Charge relay system" evidence="8 9">
    <location>
        <position position="224"/>
    </location>
</feature>
<evidence type="ECO:0000313" key="15">
    <source>
        <dbReference type="Proteomes" id="UP000716291"/>
    </source>
</evidence>
<evidence type="ECO:0000256" key="3">
    <source>
        <dbReference type="ARBA" id="ARBA00022525"/>
    </source>
</evidence>
<evidence type="ECO:0000259" key="12">
    <source>
        <dbReference type="Pfam" id="PF02225"/>
    </source>
</evidence>
<dbReference type="GO" id="GO:0006508">
    <property type="term" value="P:proteolysis"/>
    <property type="evidence" value="ECO:0007669"/>
    <property type="project" value="UniProtKB-KW"/>
</dbReference>
<comment type="similarity">
    <text evidence="1 9 10">Belongs to the peptidase S8 family.</text>
</comment>
<feature type="domain" description="C5a peptidase/Subtilisin-like protease SBT2-like Fn3-like" evidence="13">
    <location>
        <begin position="612"/>
        <end position="730"/>
    </location>
</feature>
<feature type="domain" description="PA" evidence="12">
    <location>
        <begin position="388"/>
        <end position="465"/>
    </location>
</feature>
<evidence type="ECO:0000256" key="7">
    <source>
        <dbReference type="ARBA" id="ARBA00022825"/>
    </source>
</evidence>
<evidence type="ECO:0000256" key="5">
    <source>
        <dbReference type="ARBA" id="ARBA00022729"/>
    </source>
</evidence>
<dbReference type="InterPro" id="IPR023827">
    <property type="entry name" value="Peptidase_S8_Asp-AS"/>
</dbReference>
<name>A0A9P6XGP3_RHIOR</name>
<dbReference type="PANTHER" id="PTHR43806:SF66">
    <property type="entry name" value="SERIN ENDOPEPTIDASE"/>
    <property type="match status" value="1"/>
</dbReference>
<keyword evidence="7 9" id="KW-0720">Serine protease</keyword>
<dbReference type="Proteomes" id="UP000716291">
    <property type="component" value="Unassembled WGS sequence"/>
</dbReference>
<dbReference type="InterPro" id="IPR037045">
    <property type="entry name" value="S8pro/Inhibitor_I9_sf"/>
</dbReference>
<dbReference type="Pfam" id="PF06280">
    <property type="entry name" value="fn3_5"/>
    <property type="match status" value="1"/>
</dbReference>
<evidence type="ECO:0000256" key="8">
    <source>
        <dbReference type="PIRSR" id="PIRSR615500-1"/>
    </source>
</evidence>
<keyword evidence="2" id="KW-0134">Cell wall</keyword>
<evidence type="ECO:0000256" key="4">
    <source>
        <dbReference type="ARBA" id="ARBA00022670"/>
    </source>
</evidence>
<gene>
    <name evidence="14" type="ORF">G6F64_002544</name>
</gene>
<dbReference type="PROSITE" id="PS00137">
    <property type="entry name" value="SUBTILASE_HIS"/>
    <property type="match status" value="1"/>
</dbReference>
<dbReference type="InterPro" id="IPR022398">
    <property type="entry name" value="Peptidase_S8_His-AS"/>
</dbReference>
<dbReference type="PRINTS" id="PR00723">
    <property type="entry name" value="SUBTILISIN"/>
</dbReference>
<dbReference type="EMBL" id="JAANQT010000224">
    <property type="protein sequence ID" value="KAG1313050.1"/>
    <property type="molecule type" value="Genomic_DNA"/>
</dbReference>
<dbReference type="InterPro" id="IPR034187">
    <property type="entry name" value="Peptidases_S8_5"/>
</dbReference>
<keyword evidence="15" id="KW-1185">Reference proteome</keyword>
<evidence type="ECO:0000256" key="1">
    <source>
        <dbReference type="ARBA" id="ARBA00011073"/>
    </source>
</evidence>
<dbReference type="InterPro" id="IPR003137">
    <property type="entry name" value="PA_domain"/>
</dbReference>
<dbReference type="Gene3D" id="3.30.70.80">
    <property type="entry name" value="Peptidase S8 propeptide/proteinase inhibitor I9"/>
    <property type="match status" value="1"/>
</dbReference>
<dbReference type="SUPFAM" id="SSF54897">
    <property type="entry name" value="Protease propeptides/inhibitors"/>
    <property type="match status" value="1"/>
</dbReference>
<dbReference type="InterPro" id="IPR010435">
    <property type="entry name" value="C5a/SBT2-like_Fn3"/>
</dbReference>
<dbReference type="Pfam" id="PF00082">
    <property type="entry name" value="Peptidase_S8"/>
    <property type="match status" value="1"/>
</dbReference>
<evidence type="ECO:0000259" key="13">
    <source>
        <dbReference type="Pfam" id="PF06280"/>
    </source>
</evidence>
<dbReference type="PROSITE" id="PS00136">
    <property type="entry name" value="SUBTILASE_ASP"/>
    <property type="match status" value="1"/>
</dbReference>
<protein>
    <recommendedName>
        <fullName evidence="16">Minor extracellular protease vpr</fullName>
    </recommendedName>
</protein>
<dbReference type="InterPro" id="IPR023828">
    <property type="entry name" value="Peptidase_S8_Ser-AS"/>
</dbReference>
<keyword evidence="3" id="KW-0964">Secreted</keyword>
<keyword evidence="6 9" id="KW-0378">Hydrolase</keyword>
<dbReference type="GO" id="GO:0005615">
    <property type="term" value="C:extracellular space"/>
    <property type="evidence" value="ECO:0007669"/>
    <property type="project" value="TreeGrafter"/>
</dbReference>
<feature type="domain" description="Peptidase S8/S53" evidence="11">
    <location>
        <begin position="159"/>
        <end position="557"/>
    </location>
</feature>
<reference evidence="14" key="1">
    <citation type="journal article" date="2020" name="Microb. Genom.">
        <title>Genetic diversity of clinical and environmental Mucorales isolates obtained from an investigation of mucormycosis cases among solid organ transplant recipients.</title>
        <authorList>
            <person name="Nguyen M.H."/>
            <person name="Kaul D."/>
            <person name="Muto C."/>
            <person name="Cheng S.J."/>
            <person name="Richter R.A."/>
            <person name="Bruno V.M."/>
            <person name="Liu G."/>
            <person name="Beyhan S."/>
            <person name="Sundermann A.J."/>
            <person name="Mounaud S."/>
            <person name="Pasculle A.W."/>
            <person name="Nierman W.C."/>
            <person name="Driscoll E."/>
            <person name="Cumbie R."/>
            <person name="Clancy C.J."/>
            <person name="Dupont C.L."/>
        </authorList>
    </citation>
    <scope>NUCLEOTIDE SEQUENCE</scope>
    <source>
        <strain evidence="14">GL11</strain>
    </source>
</reference>
<accession>A0A9P6XGP3</accession>
<dbReference type="PROSITE" id="PS00138">
    <property type="entry name" value="SUBTILASE_SER"/>
    <property type="match status" value="1"/>
</dbReference>
<dbReference type="InterPro" id="IPR015500">
    <property type="entry name" value="Peptidase_S8_subtilisin-rel"/>
</dbReference>
<keyword evidence="4 9" id="KW-0645">Protease</keyword>
<comment type="caution">
    <text evidence="14">The sequence shown here is derived from an EMBL/GenBank/DDBJ whole genome shotgun (WGS) entry which is preliminary data.</text>
</comment>
<evidence type="ECO:0008006" key="16">
    <source>
        <dbReference type="Google" id="ProtNLM"/>
    </source>
</evidence>
<feature type="active site" description="Charge relay system" evidence="8 9">
    <location>
        <position position="168"/>
    </location>
</feature>
<evidence type="ECO:0000256" key="10">
    <source>
        <dbReference type="RuleBase" id="RU003355"/>
    </source>
</evidence>
<dbReference type="InterPro" id="IPR050131">
    <property type="entry name" value="Peptidase_S8_subtilisin-like"/>
</dbReference>
<dbReference type="InterPro" id="IPR000209">
    <property type="entry name" value="Peptidase_S8/S53_dom"/>
</dbReference>
<dbReference type="Gene3D" id="3.50.30.30">
    <property type="match status" value="1"/>
</dbReference>
<organism evidence="14 15">
    <name type="scientific">Rhizopus oryzae</name>
    <name type="common">Mucormycosis agent</name>
    <name type="synonym">Rhizopus arrhizus var. delemar</name>
    <dbReference type="NCBI Taxonomy" id="64495"/>
    <lineage>
        <taxon>Eukaryota</taxon>
        <taxon>Fungi</taxon>
        <taxon>Fungi incertae sedis</taxon>
        <taxon>Mucoromycota</taxon>
        <taxon>Mucoromycotina</taxon>
        <taxon>Mucoromycetes</taxon>
        <taxon>Mucorales</taxon>
        <taxon>Mucorineae</taxon>
        <taxon>Rhizopodaceae</taxon>
        <taxon>Rhizopus</taxon>
    </lineage>
</organism>
<feature type="active site" description="Charge relay system" evidence="8 9">
    <location>
        <position position="538"/>
    </location>
</feature>
<dbReference type="GO" id="GO:0016020">
    <property type="term" value="C:membrane"/>
    <property type="evidence" value="ECO:0007669"/>
    <property type="project" value="InterPro"/>
</dbReference>
<sequence>MKKSTLTILPLYVAGVCMAVFVLTAEAVNLHHPKFRHANSDVIPGRYIVGFKKQASSSAGTLFSQSMQEVKGAHIKVHERYNHSFFKGMSVTIDTDDADVKKSTLESILDRSDVEYISPVRKVPRPEVKLIKKGKNKKSILPHHMTQVDVVHSQLKNKGKGVLVGILDTGIDYKHPALGGGFGKGYKVVTGYDLVGDKYTGSNTPVPDSDPLDECGAGSGASGHGTHVSGIIAGYDAATNFTGVAPEANLAMYRVFGCTGVTGDDVIVKGLLMAYDAGVDVINLSLGSTNPWVEVASDAELSIVNQIVAKGVHVVISAGNAGAQGAYTIGSPSTATGAFSVASVQNDYTNTTTLVASGFADRIPYVLSSGSSTSAKLTNGDLAIASKVDNPTNDACSASAVSPDVKGKVALVKRGSCSFVDKVNNAASAGAVSVVIYDNADEALSGAETTGASLASVMVSLKDGEGLLAAVKKGKVSIDFSAGKSVVPVSDAGSVSSFSSLGPSAELILKPNIAGVGGRIYSTLPRYLDSWGIMDGTSMASPYVAGSVALYVKAHGKKKDSVQFVHEQFQNYASPRPVFKADSIDSPARAGAGLVQVYDAITQGTHITPGQISFNDTATTQYRKQSFKVTNHGSKTIQYELVNQVSTGISPYDISKSGYTPLEPAVNVAAAANLRFSSKTFKLAPGQSKTITVTVTPPKTDVKKHIYYGGYITLKSKQTKNGKDIRIPYVGVQGKQKDLPIFDEGYPYVGSSTQSYGVNDTYTYDRSKSSTAPFTVYRLLTPTRLMKAELIDSTGKSLGLYSTGTAYLSRNFNADKSYESSFVWDGTYVPTSFAGAVALPAPAGTYRFRVSALKLFGNAKNEKDWEVFTSGPIVLQN</sequence>
<dbReference type="AlphaFoldDB" id="A0A9P6XGP3"/>
<dbReference type="InterPro" id="IPR046450">
    <property type="entry name" value="PA_dom_sf"/>
</dbReference>
<dbReference type="PANTHER" id="PTHR43806">
    <property type="entry name" value="PEPTIDASE S8"/>
    <property type="match status" value="1"/>
</dbReference>
<evidence type="ECO:0000256" key="9">
    <source>
        <dbReference type="PROSITE-ProRule" id="PRU01240"/>
    </source>
</evidence>
<evidence type="ECO:0000259" key="11">
    <source>
        <dbReference type="Pfam" id="PF00082"/>
    </source>
</evidence>
<keyword evidence="5" id="KW-0732">Signal</keyword>